<dbReference type="AlphaFoldDB" id="A0A9P7E7K3"/>
<evidence type="ECO:0000313" key="2">
    <source>
        <dbReference type="Proteomes" id="UP000807769"/>
    </source>
</evidence>
<proteinExistence type="predicted"/>
<dbReference type="Proteomes" id="UP000807769">
    <property type="component" value="Unassembled WGS sequence"/>
</dbReference>
<reference evidence="1" key="1">
    <citation type="journal article" date="2020" name="New Phytol.">
        <title>Comparative genomics reveals dynamic genome evolution in host specialist ectomycorrhizal fungi.</title>
        <authorList>
            <person name="Lofgren L.A."/>
            <person name="Nguyen N.H."/>
            <person name="Vilgalys R."/>
            <person name="Ruytinx J."/>
            <person name="Liao H.L."/>
            <person name="Branco S."/>
            <person name="Kuo A."/>
            <person name="LaButti K."/>
            <person name="Lipzen A."/>
            <person name="Andreopoulos W."/>
            <person name="Pangilinan J."/>
            <person name="Riley R."/>
            <person name="Hundley H."/>
            <person name="Na H."/>
            <person name="Barry K."/>
            <person name="Grigoriev I.V."/>
            <person name="Stajich J.E."/>
            <person name="Kennedy P.G."/>
        </authorList>
    </citation>
    <scope>NUCLEOTIDE SEQUENCE</scope>
    <source>
        <strain evidence="1">MN1</strain>
    </source>
</reference>
<dbReference type="EMBL" id="JABBWG010000025">
    <property type="protein sequence ID" value="KAG1812797.1"/>
    <property type="molecule type" value="Genomic_DNA"/>
</dbReference>
<gene>
    <name evidence="1" type="ORF">BJ212DRAFT_1448024</name>
</gene>
<evidence type="ECO:0000313" key="1">
    <source>
        <dbReference type="EMBL" id="KAG1812797.1"/>
    </source>
</evidence>
<dbReference type="OrthoDB" id="3239511at2759"/>
<keyword evidence="2" id="KW-1185">Reference proteome</keyword>
<sequence>MAFVTPLDATHPDFDALKTEYHPNACHEPVIKCFSAFGHAHANNMRPCIDDEAPWIPFKSCADFEILDGNTNFTLRSHADLSRAWDLAAGQMTPFEKYIVPVQHKKEVLEFEMHAWPLWDWTMDLLSEPLLGPHFVWDTADHWWYIQLSLPSNEAPFAIILYADKTHLSLSGAVKGYPVIAHLVGWLPIVPEDSGGDGKLSHTNLKHIVWHESFFKLLESIILYAKTGFMHECHDCITHWLFPLILLLSAGYEEQCMMVLIWETHCNCPCPVCLIPSTKLYDHTMMYPLWTTEEVQAHVQLENHLGSYKVLKEQGLRPVKNVFWRVPNSDPHEIILQDSLHLHKFKDLKKHIEDLGHEALKMVDDQFDAFQQWQNLNHFDHVTNISFSNGNKFQDISKILYTSHNVLTHSKDKTGYGLLWCIASYLELDMYISLDVHTIDTIAAGEAELLVYQKLLEEYLDLLGDERMKNWNFPKVHGGKHIFHNQHSPIKRTYLHQTNHKDVANQLLKLNHISLVSELIHSHINHLDEEHLRCIVSERELEDDENEIKDDQMFAGHIHLGSPQHLIGFALVEEAYSSNCAFAHFQKKFTIFLNNFLPSNNIPLPNGLTWLRPAAEDTIKYCYLKKLATNYLRCNPSFHGHEWHDCALIHTHDKDDNDQNIFVQLLFMFKYVVVQPMDSPLSI</sequence>
<dbReference type="InterPro" id="IPR041078">
    <property type="entry name" value="Plavaka"/>
</dbReference>
<accession>A0A9P7E7K3</accession>
<name>A0A9P7E7K3_9AGAM</name>
<dbReference type="GeneID" id="64632498"/>
<dbReference type="Pfam" id="PF18759">
    <property type="entry name" value="Plavaka"/>
    <property type="match status" value="1"/>
</dbReference>
<comment type="caution">
    <text evidence="1">The sequence shown here is derived from an EMBL/GenBank/DDBJ whole genome shotgun (WGS) entry which is preliminary data.</text>
</comment>
<protein>
    <submittedName>
        <fullName evidence="1">Uncharacterized protein</fullName>
    </submittedName>
</protein>
<dbReference type="RefSeq" id="XP_041190820.1">
    <property type="nucleotide sequence ID" value="XM_041338482.1"/>
</dbReference>
<organism evidence="1 2">
    <name type="scientific">Suillus subaureus</name>
    <dbReference type="NCBI Taxonomy" id="48587"/>
    <lineage>
        <taxon>Eukaryota</taxon>
        <taxon>Fungi</taxon>
        <taxon>Dikarya</taxon>
        <taxon>Basidiomycota</taxon>
        <taxon>Agaricomycotina</taxon>
        <taxon>Agaricomycetes</taxon>
        <taxon>Agaricomycetidae</taxon>
        <taxon>Boletales</taxon>
        <taxon>Suillineae</taxon>
        <taxon>Suillaceae</taxon>
        <taxon>Suillus</taxon>
    </lineage>
</organism>